<feature type="domain" description="Ketosynthase family 3 (KS3)" evidence="8">
    <location>
        <begin position="363"/>
        <end position="795"/>
    </location>
</feature>
<dbReference type="SUPFAM" id="SSF52151">
    <property type="entry name" value="FabD/lysophospholipase-like"/>
    <property type="match status" value="1"/>
</dbReference>
<keyword evidence="1" id="KW-0596">Phosphopantetheine</keyword>
<dbReference type="Gene3D" id="1.10.1200.10">
    <property type="entry name" value="ACP-like"/>
    <property type="match status" value="2"/>
</dbReference>
<feature type="region of interest" description="Disordered" evidence="6">
    <location>
        <begin position="1605"/>
        <end position="1637"/>
    </location>
</feature>
<dbReference type="InterPro" id="IPR016036">
    <property type="entry name" value="Malonyl_transacylase_ACP-bd"/>
</dbReference>
<evidence type="ECO:0000313" key="10">
    <source>
        <dbReference type="EMBL" id="KAK8848781.1"/>
    </source>
</evidence>
<evidence type="ECO:0000259" key="8">
    <source>
        <dbReference type="PROSITE" id="PS52004"/>
    </source>
</evidence>
<dbReference type="InterPro" id="IPR014043">
    <property type="entry name" value="Acyl_transferase_dom"/>
</dbReference>
<keyword evidence="11" id="KW-1185">Reference proteome</keyword>
<dbReference type="PROSITE" id="PS00606">
    <property type="entry name" value="KS3_1"/>
    <property type="match status" value="1"/>
</dbReference>
<evidence type="ECO:0000256" key="3">
    <source>
        <dbReference type="ARBA" id="ARBA00022679"/>
    </source>
</evidence>
<dbReference type="InterPro" id="IPR049551">
    <property type="entry name" value="PKS_DH_C"/>
</dbReference>
<dbReference type="InterPro" id="IPR014030">
    <property type="entry name" value="Ketoacyl_synth_N"/>
</dbReference>
<dbReference type="SMART" id="SM00827">
    <property type="entry name" value="PKS_AT"/>
    <property type="match status" value="1"/>
</dbReference>
<dbReference type="InterPro" id="IPR018201">
    <property type="entry name" value="Ketoacyl_synth_AS"/>
</dbReference>
<dbReference type="Pfam" id="PF22621">
    <property type="entry name" value="CurL-like_PKS_C"/>
    <property type="match status" value="1"/>
</dbReference>
<name>A0ABR2HL65_9PEZI</name>
<dbReference type="Gene3D" id="3.40.50.1820">
    <property type="entry name" value="alpha/beta hydrolase"/>
    <property type="match status" value="1"/>
</dbReference>
<dbReference type="InterPro" id="IPR032088">
    <property type="entry name" value="SAT"/>
</dbReference>
<keyword evidence="3" id="KW-0808">Transferase</keyword>
<dbReference type="InterPro" id="IPR020841">
    <property type="entry name" value="PKS_Beta-ketoAc_synthase_dom"/>
</dbReference>
<dbReference type="Gene3D" id="3.10.129.110">
    <property type="entry name" value="Polyketide synthase dehydratase"/>
    <property type="match status" value="1"/>
</dbReference>
<dbReference type="PANTHER" id="PTHR43775:SF37">
    <property type="entry name" value="SI:DKEY-61P9.11"/>
    <property type="match status" value="1"/>
</dbReference>
<sequence>MQSATVLLFGDQLASKTSAAARLYEIAKTRPSLRAFLRDATDVVQCLRQDLHPCERQLYGDFADIRDLTCRHESAEHLNEAVGTTLITIIQLAELLVLAEDEPAILCNENQTHGIGVCIGLLAAAVAATATTARDVVHLGLECIAISFRLGIELWRRTQSVEDSPESWACTFVGIDAEQVQQRLDLFNHGCPSLRAAYIGVEASTWATVFAPPATLKRLLESDHFNQTSTSRLPSAIAVHASHLPALDVDRILGSSSLLDTLTSCEGIFSSSTCEPYDAITLRDLLRMVIADIAQLPLYLEDTIKNVASSLQGTGNARLLTVGPTHSVAFVQRELQRVVPTVNIAHITIDDDVLSSEGYSRGSDRVAIVGMSGRFPDSESTSELWDLLLSGRSAHQRIPESRFPIDDFLDPTCEAPTAVSTPLGCFLKNPGEFDNLLFSISPREALQMDPVQRLLLMTTYEALQMAGYSPDATISTLRSHIATFLGQSAEEWKAINDQEGIDTHYIPGTMRSFAPGRLNHYFHWGGGITSIDTACSASATAVHLACNALLTREVDCAIAGGGHICVAPELYSGLSKGGFLSKTGPCQTFCDDADGYCRGEAVGVVVLKRLEDAMRENDNILAVIRGTARNTNAGAAGSITFPSSAAQADLYRTILQSNGVAPNEISYLECHGTGTQAGDAAEMSAIIDTFSATRQSDFPLHVGALKAAIGHAEGAAGVSSLIKAILMMQKRIVPPQPNWPFKINHKFAAALDTAHIKVADGTDPLRPTREGNGLTKIIVNSFDAAGGNVSMLVEEAPEVSGWKTQDQRSHYVVVCSGRTRSSLEANEAHLKEYLLQNPETDLASLAYTTTARRIHEMHRSANVVQSTQELLSKIGSAHKAPLKDAQLVFSFTGQGSIYTGMGAELYHTLPSFRSTLDSFQDLCDAQGLDRFLDLIIGAQDVATATACQTQLALAALEVAMAHLLCSLGLKPALVMGHSLGEYAALCVAGVLSVSDMLYLIHTRASLIQTHCTAHAYSMLAVSMSYDDAAEVLHKSNCPTCQIACINAPEKTVISGTNDELVVLQATLQTRGVQASLLKVQYGFHSSQLEPLLDDFEETAGKVHFSAPRVPVASTLLGEVVRDEGVFNAAYLRRQMREPVNFVGAVRVCEAQKLLQANTLALELGPHPICTGLMAKSCSNKDLTTLSSLQQGQDGFKSFSSCLAALHVAGLSVNWREFHRDFEPCLRLLDLPAYAFDSKTYWVPYKTRRTLQGGSGEVEVSTQQRSLPYSFLQRLDDLTSEGGETKARFTSSSTHPELTTAIQGHIVGGVVLCPASVFVEMAHTAAFYVLKSTGLAGEGFHLEVADLQMTHALVVHSRNEEHQIHIDCSMREMNTEMSVTFSSTGPTGASANHGLCKVRFSANPPSKVQQWGFMENLIRRRVTSLLETSKGGPTHRISRDLFYKLFEAEVEYSEPYQCIEEAYLPADFQDAAAACVLESSTGGQGQFTCNPFTMDGIVHLSGFILNADPAKQKDVINISNRIGSFQLLAPITSRTQCMCYATVREQSAKGLSVCDVYVFDQDTLIALCMGITFQRMTKEIFSIVIGHANAAPSSAGAPMPKIVAAAPLPNGGRRLRDFPDPPSQGRKSNVKTSSSPEVQGHADALLRIVAKRTGVSLNELEPSTDFTDIGVDSQMSIAITSDLQKQTGVQLPAAFFLTYTTVAEARAQLGGAAEPARTKSSLPSKASAASTPTIQPSSVSKQGSHNSSPSSTERRSVILLNIVSNELGMTPADFADAGDFEAAGVDSMMSIKVMSLYKQKTGQELPASFFMNHTTVAEVEAELDGDVRGADDGSDFSSSSSSSSQMILTPPAEITSNAVLIQGNPDSMQRPVFMIADGHGSADAFVHLSPLEKNQRLYALESPFIDDPNAFDMAIPDLAQVFIRTIRRLQPRGPYLIGGRSAGAAYAYEVAYQLAVLEHETISGLLLIDMRVPRAIPQARHIDTSFVARAWHVIVEHTKVLLDPGDLAHAAATIKALHSYTPRPFPAASVSAKRPGRVAVVWARWGVNENPDQTLRDAGVRRAAAMGPTLGEAADPATVSLADFEEEFKSWFWGARTTFGANGWDGLFGGGEVQVHTVDGDHFCMMKPPYVRSLSAVVTREIAGMEKLK</sequence>
<dbReference type="PROSITE" id="PS52019">
    <property type="entry name" value="PKS_MFAS_DH"/>
    <property type="match status" value="1"/>
</dbReference>
<dbReference type="InterPro" id="IPR014031">
    <property type="entry name" value="Ketoacyl_synth_C"/>
</dbReference>
<dbReference type="SMART" id="SM00823">
    <property type="entry name" value="PKS_PP"/>
    <property type="match status" value="2"/>
</dbReference>
<dbReference type="InterPro" id="IPR049900">
    <property type="entry name" value="PKS_mFAS_DH"/>
</dbReference>
<dbReference type="Pfam" id="PF21089">
    <property type="entry name" value="PKS_DH_N"/>
    <property type="match status" value="1"/>
</dbReference>
<dbReference type="PANTHER" id="PTHR43775">
    <property type="entry name" value="FATTY ACID SYNTHASE"/>
    <property type="match status" value="1"/>
</dbReference>
<dbReference type="Gene3D" id="3.30.70.3290">
    <property type="match status" value="1"/>
</dbReference>
<feature type="region of interest" description="C-terminal hotdog fold" evidence="5">
    <location>
        <begin position="1432"/>
        <end position="1581"/>
    </location>
</feature>
<dbReference type="SMART" id="SM00825">
    <property type="entry name" value="PKS_KS"/>
    <property type="match status" value="1"/>
</dbReference>
<dbReference type="InterPro" id="IPR009081">
    <property type="entry name" value="PP-bd_ACP"/>
</dbReference>
<dbReference type="InterPro" id="IPR016035">
    <property type="entry name" value="Acyl_Trfase/lysoPLipase"/>
</dbReference>
<dbReference type="Pfam" id="PF00109">
    <property type="entry name" value="ketoacyl-synt"/>
    <property type="match status" value="1"/>
</dbReference>
<feature type="region of interest" description="Disordered" evidence="6">
    <location>
        <begin position="1825"/>
        <end position="1845"/>
    </location>
</feature>
<dbReference type="InterPro" id="IPR029058">
    <property type="entry name" value="AB_hydrolase_fold"/>
</dbReference>
<feature type="region of interest" description="N-terminal hotdog fold" evidence="5">
    <location>
        <begin position="1271"/>
        <end position="1404"/>
    </location>
</feature>
<dbReference type="EMBL" id="JAPCWZ010000010">
    <property type="protein sequence ID" value="KAK8848781.1"/>
    <property type="molecule type" value="Genomic_DNA"/>
</dbReference>
<reference evidence="10 11" key="1">
    <citation type="journal article" date="2024" name="IMA Fungus">
        <title>Apiospora arundinis, a panoply of carbohydrate-active enzymes and secondary metabolites.</title>
        <authorList>
            <person name="Sorensen T."/>
            <person name="Petersen C."/>
            <person name="Muurmann A.T."/>
            <person name="Christiansen J.V."/>
            <person name="Brundto M.L."/>
            <person name="Overgaard C.K."/>
            <person name="Boysen A.T."/>
            <person name="Wollenberg R.D."/>
            <person name="Larsen T.O."/>
            <person name="Sorensen J.L."/>
            <person name="Nielsen K.L."/>
            <person name="Sondergaard T.E."/>
        </authorList>
    </citation>
    <scope>NUCLEOTIDE SEQUENCE [LARGE SCALE GENOMIC DNA]</scope>
    <source>
        <strain evidence="10 11">AAU 773</strain>
    </source>
</reference>
<evidence type="ECO:0000256" key="4">
    <source>
        <dbReference type="ARBA" id="ARBA00023268"/>
    </source>
</evidence>
<dbReference type="Pfam" id="PF00550">
    <property type="entry name" value="PP-binding"/>
    <property type="match status" value="2"/>
</dbReference>
<dbReference type="InterPro" id="IPR036736">
    <property type="entry name" value="ACP-like_sf"/>
</dbReference>
<protein>
    <submittedName>
        <fullName evidence="10">Type I Iterative PKS</fullName>
    </submittedName>
</protein>
<dbReference type="PROSITE" id="PS50075">
    <property type="entry name" value="CARRIER"/>
    <property type="match status" value="2"/>
</dbReference>
<dbReference type="InterPro" id="IPR049552">
    <property type="entry name" value="PKS_DH_N"/>
</dbReference>
<dbReference type="Pfam" id="PF14765">
    <property type="entry name" value="PS-DH"/>
    <property type="match status" value="1"/>
</dbReference>
<feature type="compositionally biased region" description="Polar residues" evidence="6">
    <location>
        <begin position="1733"/>
        <end position="1750"/>
    </location>
</feature>
<dbReference type="SUPFAM" id="SSF55048">
    <property type="entry name" value="Probable ACP-binding domain of malonyl-CoA ACP transacylase"/>
    <property type="match status" value="1"/>
</dbReference>
<dbReference type="InterPro" id="IPR001031">
    <property type="entry name" value="Thioesterase"/>
</dbReference>
<dbReference type="Pfam" id="PF02801">
    <property type="entry name" value="Ketoacyl-synt_C"/>
    <property type="match status" value="1"/>
</dbReference>
<feature type="compositionally biased region" description="Polar residues" evidence="6">
    <location>
        <begin position="1624"/>
        <end position="1636"/>
    </location>
</feature>
<dbReference type="CDD" id="cd00833">
    <property type="entry name" value="PKS"/>
    <property type="match status" value="1"/>
</dbReference>
<dbReference type="SUPFAM" id="SSF47336">
    <property type="entry name" value="ACP-like"/>
    <property type="match status" value="2"/>
</dbReference>
<dbReference type="InterPro" id="IPR030918">
    <property type="entry name" value="PT_fungal_PKS"/>
</dbReference>
<feature type="compositionally biased region" description="Low complexity" evidence="6">
    <location>
        <begin position="1717"/>
        <end position="1732"/>
    </location>
</feature>
<feature type="domain" description="Carrier" evidence="7">
    <location>
        <begin position="1635"/>
        <end position="1712"/>
    </location>
</feature>
<dbReference type="NCBIfam" id="TIGR04532">
    <property type="entry name" value="PT_fungal_PKS"/>
    <property type="match status" value="1"/>
</dbReference>
<dbReference type="InterPro" id="IPR050091">
    <property type="entry name" value="PKS_NRPS_Biosynth_Enz"/>
</dbReference>
<evidence type="ECO:0000313" key="11">
    <source>
        <dbReference type="Proteomes" id="UP001390339"/>
    </source>
</evidence>
<dbReference type="SUPFAM" id="SSF53901">
    <property type="entry name" value="Thiolase-like"/>
    <property type="match status" value="1"/>
</dbReference>
<dbReference type="InterPro" id="IPR016039">
    <property type="entry name" value="Thiolase-like"/>
</dbReference>
<dbReference type="Pfam" id="PF00975">
    <property type="entry name" value="Thioesterase"/>
    <property type="match status" value="1"/>
</dbReference>
<dbReference type="Proteomes" id="UP001390339">
    <property type="component" value="Unassembled WGS sequence"/>
</dbReference>
<feature type="active site" description="Proton acceptor; for dehydratase activity" evidence="5">
    <location>
        <position position="1304"/>
    </location>
</feature>
<keyword evidence="2" id="KW-0597">Phosphoprotein</keyword>
<evidence type="ECO:0000256" key="5">
    <source>
        <dbReference type="PROSITE-ProRule" id="PRU01363"/>
    </source>
</evidence>
<dbReference type="Pfam" id="PF00698">
    <property type="entry name" value="Acyl_transf_1"/>
    <property type="match status" value="1"/>
</dbReference>
<dbReference type="PROSITE" id="PS52004">
    <property type="entry name" value="KS3_2"/>
    <property type="match status" value="1"/>
</dbReference>
<evidence type="ECO:0000256" key="6">
    <source>
        <dbReference type="SAM" id="MobiDB-lite"/>
    </source>
</evidence>
<dbReference type="SUPFAM" id="SSF53474">
    <property type="entry name" value="alpha/beta-Hydrolases"/>
    <property type="match status" value="1"/>
</dbReference>
<evidence type="ECO:0000259" key="9">
    <source>
        <dbReference type="PROSITE" id="PS52019"/>
    </source>
</evidence>
<gene>
    <name evidence="10" type="ORF">PGQ11_015261</name>
</gene>
<dbReference type="InterPro" id="IPR042104">
    <property type="entry name" value="PKS_dehydratase_sf"/>
</dbReference>
<feature type="region of interest" description="Disordered" evidence="6">
    <location>
        <begin position="1711"/>
        <end position="1752"/>
    </location>
</feature>
<dbReference type="Gene3D" id="3.40.47.10">
    <property type="match status" value="1"/>
</dbReference>
<feature type="domain" description="PKS/mFAS DH" evidence="9">
    <location>
        <begin position="1271"/>
        <end position="1581"/>
    </location>
</feature>
<organism evidence="10 11">
    <name type="scientific">Apiospora arundinis</name>
    <dbReference type="NCBI Taxonomy" id="335852"/>
    <lineage>
        <taxon>Eukaryota</taxon>
        <taxon>Fungi</taxon>
        <taxon>Dikarya</taxon>
        <taxon>Ascomycota</taxon>
        <taxon>Pezizomycotina</taxon>
        <taxon>Sordariomycetes</taxon>
        <taxon>Xylariomycetidae</taxon>
        <taxon>Amphisphaeriales</taxon>
        <taxon>Apiosporaceae</taxon>
        <taxon>Apiospora</taxon>
    </lineage>
</organism>
<dbReference type="InterPro" id="IPR001227">
    <property type="entry name" value="Ac_transferase_dom_sf"/>
</dbReference>
<proteinExistence type="predicted"/>
<dbReference type="InterPro" id="IPR020806">
    <property type="entry name" value="PKS_PP-bd"/>
</dbReference>
<evidence type="ECO:0000256" key="2">
    <source>
        <dbReference type="ARBA" id="ARBA00022553"/>
    </source>
</evidence>
<dbReference type="Gene3D" id="3.40.366.10">
    <property type="entry name" value="Malonyl-Coenzyme A Acyl Carrier Protein, domain 2"/>
    <property type="match status" value="2"/>
</dbReference>
<evidence type="ECO:0000256" key="1">
    <source>
        <dbReference type="ARBA" id="ARBA00022450"/>
    </source>
</evidence>
<feature type="active site" description="Proton donor; for dehydratase activity" evidence="5">
    <location>
        <position position="1494"/>
    </location>
</feature>
<accession>A0ABR2HL65</accession>
<keyword evidence="4" id="KW-0511">Multifunctional enzyme</keyword>
<dbReference type="Pfam" id="PF16073">
    <property type="entry name" value="SAT"/>
    <property type="match status" value="1"/>
</dbReference>
<feature type="domain" description="Carrier" evidence="7">
    <location>
        <begin position="1749"/>
        <end position="1826"/>
    </location>
</feature>
<comment type="caution">
    <text evidence="10">The sequence shown here is derived from an EMBL/GenBank/DDBJ whole genome shotgun (WGS) entry which is preliminary data.</text>
</comment>
<evidence type="ECO:0000259" key="7">
    <source>
        <dbReference type="PROSITE" id="PS50075"/>
    </source>
</evidence>